<dbReference type="Pfam" id="PF12802">
    <property type="entry name" value="MarR_2"/>
    <property type="match status" value="1"/>
</dbReference>
<dbReference type="SUPFAM" id="SSF46785">
    <property type="entry name" value="Winged helix' DNA-binding domain"/>
    <property type="match status" value="1"/>
</dbReference>
<sequence>MHRKSATTSLLKSLNERTVLEAIRAGHPVSRAEISRRVGISKPTVSVALQALLDAGLVRETIPDTGPKYGALFFEPVPEAAFVLGLDLGPGVLRGALAALDGSIRAQEDVDLGEARIARAVEAAAGLKHRLLQAAGDVAPDLVDICVVGAPGVVADGRIWLAEKIQGLDGFPIVKAFSDALGTPTVVENDVHLAALAEQWRGCAQGVGHFAFLSVGSGCGAALVIDGKLHRGHRGAAGKIEYAVEGGIRSPHDPSVPGLLRLAVQRVTEATQSTSLADLLTPELVNWAAGPADAPVEAPRGLFTLEAIFTAAHAGDQIAQEVMIEAARRLARYVKPIAAVADVELVVLGGDLARGGDLLLDPLREELAKHLPYPPRLEVSTLTQAPVLTGALAAGLEKTLDNVFTKRMRRSS</sequence>
<name>A0A132NE07_9ACTN</name>
<dbReference type="Gene3D" id="1.10.10.10">
    <property type="entry name" value="Winged helix-like DNA-binding domain superfamily/Winged helix DNA-binding domain"/>
    <property type="match status" value="1"/>
</dbReference>
<organism evidence="4 5">
    <name type="scientific">Carbonactinospora thermoautotrophica</name>
    <dbReference type="NCBI Taxonomy" id="1469144"/>
    <lineage>
        <taxon>Bacteria</taxon>
        <taxon>Bacillati</taxon>
        <taxon>Actinomycetota</taxon>
        <taxon>Actinomycetes</taxon>
        <taxon>Kitasatosporales</taxon>
        <taxon>Carbonactinosporaceae</taxon>
        <taxon>Carbonactinospora</taxon>
    </lineage>
</organism>
<evidence type="ECO:0000256" key="1">
    <source>
        <dbReference type="ARBA" id="ARBA00006479"/>
    </source>
</evidence>
<dbReference type="InterPro" id="IPR043129">
    <property type="entry name" value="ATPase_NBD"/>
</dbReference>
<dbReference type="PANTHER" id="PTHR18964">
    <property type="entry name" value="ROK (REPRESSOR, ORF, KINASE) FAMILY"/>
    <property type="match status" value="1"/>
</dbReference>
<dbReference type="AlphaFoldDB" id="A0A132NE07"/>
<dbReference type="InterPro" id="IPR000600">
    <property type="entry name" value="ROK"/>
</dbReference>
<dbReference type="InterPro" id="IPR011991">
    <property type="entry name" value="ArsR-like_HTH"/>
</dbReference>
<feature type="domain" description="HTH marR-type" evidence="2">
    <location>
        <begin position="16"/>
        <end position="60"/>
    </location>
</feature>
<dbReference type="GO" id="GO:0003700">
    <property type="term" value="F:DNA-binding transcription factor activity"/>
    <property type="evidence" value="ECO:0007669"/>
    <property type="project" value="InterPro"/>
</dbReference>
<evidence type="ECO:0000313" key="3">
    <source>
        <dbReference type="EMBL" id="KWX04691.1"/>
    </source>
</evidence>
<dbReference type="Pfam" id="PF00480">
    <property type="entry name" value="ROK"/>
    <property type="match status" value="2"/>
</dbReference>
<dbReference type="EMBL" id="JYIJ01000014">
    <property type="protein sequence ID" value="KWX04691.1"/>
    <property type="molecule type" value="Genomic_DNA"/>
</dbReference>
<dbReference type="PATRIC" id="fig|1469144.8.peg.4130"/>
<evidence type="ECO:0000313" key="4">
    <source>
        <dbReference type="EMBL" id="KWX08354.1"/>
    </source>
</evidence>
<dbReference type="SUPFAM" id="SSF53067">
    <property type="entry name" value="Actin-like ATPase domain"/>
    <property type="match status" value="1"/>
</dbReference>
<dbReference type="Proteomes" id="UP000070659">
    <property type="component" value="Unassembled WGS sequence"/>
</dbReference>
<dbReference type="InterPro" id="IPR036390">
    <property type="entry name" value="WH_DNA-bd_sf"/>
</dbReference>
<gene>
    <name evidence="3" type="ORF">TH66_05635</name>
    <name evidence="4" type="ORF">TR74_15385</name>
</gene>
<dbReference type="Proteomes" id="UP000070598">
    <property type="component" value="Unassembled WGS sequence"/>
</dbReference>
<reference evidence="5" key="1">
    <citation type="submission" date="2015-02" db="EMBL/GenBank/DDBJ databases">
        <title>Physiological reanalysis, assessment of diazotrophy, and genome sequences of multiple isolates of Streptomyces thermoautotrophicus.</title>
        <authorList>
            <person name="MacKellar D.C."/>
            <person name="Lieber L."/>
            <person name="Norman J."/>
            <person name="Bolger A."/>
            <person name="Tobin C."/>
            <person name="Murray J.W."/>
            <person name="Friesen M."/>
            <person name="Prell J."/>
        </authorList>
    </citation>
    <scope>NUCLEOTIDE SEQUENCE [LARGE SCALE GENOMIC DNA]</scope>
    <source>
        <strain evidence="5">UBT1</strain>
    </source>
</reference>
<proteinExistence type="inferred from homology"/>
<evidence type="ECO:0000259" key="2">
    <source>
        <dbReference type="Pfam" id="PF12802"/>
    </source>
</evidence>
<comment type="caution">
    <text evidence="4">The sequence shown here is derived from an EMBL/GenBank/DDBJ whole genome shotgun (WGS) entry which is preliminary data.</text>
</comment>
<dbReference type="RefSeq" id="WP_079046086.1">
    <property type="nucleotide sequence ID" value="NZ_JYIJ01000014.1"/>
</dbReference>
<dbReference type="PANTHER" id="PTHR18964:SF149">
    <property type="entry name" value="BIFUNCTIONAL UDP-N-ACETYLGLUCOSAMINE 2-EPIMERASE_N-ACETYLMANNOSAMINE KINASE"/>
    <property type="match status" value="1"/>
</dbReference>
<protein>
    <recommendedName>
        <fullName evidence="2">HTH marR-type domain-containing protein</fullName>
    </recommendedName>
</protein>
<dbReference type="InterPro" id="IPR000835">
    <property type="entry name" value="HTH_MarR-typ"/>
</dbReference>
<dbReference type="Gene3D" id="3.30.420.40">
    <property type="match status" value="2"/>
</dbReference>
<dbReference type="EMBL" id="JYIK01000988">
    <property type="protein sequence ID" value="KWX08354.1"/>
    <property type="molecule type" value="Genomic_DNA"/>
</dbReference>
<reference evidence="4 6" key="2">
    <citation type="submission" date="2015-02" db="EMBL/GenBank/DDBJ databases">
        <title>Physiological reanalysis, assessment of diazotrophy, and genome sequences of multiple isolates of Streptomyces thermoautotrophicus.</title>
        <authorList>
            <person name="MacKellar D.C."/>
            <person name="Lieber L."/>
            <person name="Norman J."/>
            <person name="Bolger A."/>
            <person name="Tobin C."/>
            <person name="Murray J.W."/>
            <person name="Prell J."/>
        </authorList>
    </citation>
    <scope>NUCLEOTIDE SEQUENCE [LARGE SCALE GENOMIC DNA]</scope>
    <source>
        <strain evidence="4 6">UBT1</strain>
    </source>
</reference>
<dbReference type="InterPro" id="IPR036388">
    <property type="entry name" value="WH-like_DNA-bd_sf"/>
</dbReference>
<comment type="similarity">
    <text evidence="1">Belongs to the ROK (NagC/XylR) family.</text>
</comment>
<evidence type="ECO:0000313" key="6">
    <source>
        <dbReference type="Proteomes" id="UP000070659"/>
    </source>
</evidence>
<accession>A0A132NE07</accession>
<evidence type="ECO:0000313" key="5">
    <source>
        <dbReference type="Proteomes" id="UP000070598"/>
    </source>
</evidence>
<dbReference type="CDD" id="cd00090">
    <property type="entry name" value="HTH_ARSR"/>
    <property type="match status" value="1"/>
</dbReference>